<dbReference type="eggNOG" id="COG4675">
    <property type="taxonomic scope" value="Bacteria"/>
</dbReference>
<dbReference type="OrthoDB" id="7366994at2"/>
<dbReference type="HOGENOM" id="CLU_854835_0_0_5"/>
<organism evidence="1 2">
    <name type="scientific">Afipia carboxidovorans (strain ATCC 49405 / DSM 1227 / KCTC 32145 / OM5)</name>
    <name type="common">Oligotropha carboxidovorans</name>
    <dbReference type="NCBI Taxonomy" id="504832"/>
    <lineage>
        <taxon>Bacteria</taxon>
        <taxon>Pseudomonadati</taxon>
        <taxon>Pseudomonadota</taxon>
        <taxon>Alphaproteobacteria</taxon>
        <taxon>Hyphomicrobiales</taxon>
        <taxon>Nitrobacteraceae</taxon>
        <taxon>Afipia</taxon>
    </lineage>
</organism>
<accession>B6JEF6</accession>
<evidence type="ECO:0008006" key="3">
    <source>
        <dbReference type="Google" id="ProtNLM"/>
    </source>
</evidence>
<name>B6JEF6_AFIC5</name>
<proteinExistence type="predicted"/>
<gene>
    <name evidence="1" type="ordered locus">OCA5_c24080</name>
</gene>
<dbReference type="AlphaFoldDB" id="B6JEF6"/>
<sequence>MADISPGPENDYQATPTLTFSREVWNVVMASISARLKARELLEATFEAMIEDGTQAALDLISTNVAPQLSELSTQITSLQGQLEDLLDAGTAPNALQLGGEDPAFYLSLANATGTLPVAKVDGIETSIAAAIDALVAGAPGALDTLKEISDALGNDADFTGTMMAALAARLVKANNLSDLPDVTEARTNLGLKSAATKDAGTASGNVLLLDANGKAASSVLDFASTVEAQAGVNTAKPMNAARVKEAIQALASPPTDRVTQLRLAYAGDKTANDFATSVSEPFSGAAVTGFSATGDGLNNVYSKVRFRYLQYYTPASGWVTSAFA</sequence>
<protein>
    <recommendedName>
        <fullName evidence="3">Phage tail protein</fullName>
    </recommendedName>
</protein>
<keyword evidence="2" id="KW-1185">Reference proteome</keyword>
<dbReference type="KEGG" id="ocg:OCA5_c24080"/>
<dbReference type="STRING" id="504832.OCA5_c24080"/>
<evidence type="ECO:0000313" key="1">
    <source>
        <dbReference type="EMBL" id="AEI07104.1"/>
    </source>
</evidence>
<dbReference type="EMBL" id="CP002826">
    <property type="protein sequence ID" value="AEI07104.1"/>
    <property type="molecule type" value="Genomic_DNA"/>
</dbReference>
<evidence type="ECO:0000313" key="2">
    <source>
        <dbReference type="Proteomes" id="UP000007730"/>
    </source>
</evidence>
<dbReference type="Proteomes" id="UP000007730">
    <property type="component" value="Chromosome"/>
</dbReference>
<reference evidence="1 2" key="1">
    <citation type="journal article" date="2011" name="J. Bacteriol.">
        <title>Complete genome sequences of the chemolithoautotrophic Oligotropha carboxidovorans strains OM4 and OM5.</title>
        <authorList>
            <person name="Volland S."/>
            <person name="Rachinger M."/>
            <person name="Strittmatter A."/>
            <person name="Daniel R."/>
            <person name="Gottschalk G."/>
            <person name="Meyer O."/>
        </authorList>
    </citation>
    <scope>NUCLEOTIDE SEQUENCE [LARGE SCALE GENOMIC DNA]</scope>
    <source>
        <strain evidence="2">ATCC 49405 / DSM 1227 / KCTC 32145 / OM5</strain>
    </source>
</reference>
<dbReference type="KEGG" id="oca:OCAR_5590"/>